<dbReference type="EMBL" id="CP000478">
    <property type="protein sequence ID" value="ABK19098.1"/>
    <property type="molecule type" value="Genomic_DNA"/>
</dbReference>
<dbReference type="InParanoid" id="A0LNU6"/>
<dbReference type="STRING" id="335543.Sfum_3426"/>
<dbReference type="Proteomes" id="UP000001784">
    <property type="component" value="Chromosome"/>
</dbReference>
<organism evidence="1 2">
    <name type="scientific">Syntrophobacter fumaroxidans (strain DSM 10017 / MPOB)</name>
    <dbReference type="NCBI Taxonomy" id="335543"/>
    <lineage>
        <taxon>Bacteria</taxon>
        <taxon>Pseudomonadati</taxon>
        <taxon>Thermodesulfobacteriota</taxon>
        <taxon>Syntrophobacteria</taxon>
        <taxon>Syntrophobacterales</taxon>
        <taxon>Syntrophobacteraceae</taxon>
        <taxon>Syntrophobacter</taxon>
    </lineage>
</organism>
<sequence>MWPRHENPACPRRHAEHVIETARNTSRTRKEVRGDKRLNQPTGLWAISLETTLDTLCPHFREATNPMRRNGFFPGGPACGGPDLSTAAFGRCRGKD</sequence>
<evidence type="ECO:0000313" key="2">
    <source>
        <dbReference type="Proteomes" id="UP000001784"/>
    </source>
</evidence>
<accession>A0LNU6</accession>
<keyword evidence="2" id="KW-1185">Reference proteome</keyword>
<protein>
    <submittedName>
        <fullName evidence="1">Uncharacterized protein</fullName>
    </submittedName>
</protein>
<dbReference type="KEGG" id="sfu:Sfum_3426"/>
<name>A0LNU6_SYNFM</name>
<dbReference type="HOGENOM" id="CLU_2358673_0_0_7"/>
<proteinExistence type="predicted"/>
<dbReference type="AlphaFoldDB" id="A0LNU6"/>
<evidence type="ECO:0000313" key="1">
    <source>
        <dbReference type="EMBL" id="ABK19098.1"/>
    </source>
</evidence>
<reference evidence="1 2" key="1">
    <citation type="submission" date="2006-10" db="EMBL/GenBank/DDBJ databases">
        <title>Complete sequence of Syntrophobacter fumaroxidans MPOB.</title>
        <authorList>
            <consortium name="US DOE Joint Genome Institute"/>
            <person name="Copeland A."/>
            <person name="Lucas S."/>
            <person name="Lapidus A."/>
            <person name="Barry K."/>
            <person name="Detter J.C."/>
            <person name="Glavina del Rio T."/>
            <person name="Hammon N."/>
            <person name="Israni S."/>
            <person name="Pitluck S."/>
            <person name="Goltsman E.G."/>
            <person name="Martinez M."/>
            <person name="Schmutz J."/>
            <person name="Larimer F."/>
            <person name="Land M."/>
            <person name="Hauser L."/>
            <person name="Kyrpides N."/>
            <person name="Kim E."/>
            <person name="Boone D.R."/>
            <person name="Brockman F."/>
            <person name="Culley D."/>
            <person name="Ferry J."/>
            <person name="Gunsalus R."/>
            <person name="McInerney M.J."/>
            <person name="Morrison M."/>
            <person name="Plugge C."/>
            <person name="Rohlin L."/>
            <person name="Scholten J."/>
            <person name="Sieber J."/>
            <person name="Stams A.J.M."/>
            <person name="Worm P."/>
            <person name="Henstra A.M."/>
            <person name="Richardson P."/>
        </authorList>
    </citation>
    <scope>NUCLEOTIDE SEQUENCE [LARGE SCALE GENOMIC DNA]</scope>
    <source>
        <strain evidence="2">DSM 10017 / MPOB</strain>
    </source>
</reference>
<gene>
    <name evidence="1" type="ordered locus">Sfum_3426</name>
</gene>